<evidence type="ECO:0000313" key="2">
    <source>
        <dbReference type="Proteomes" id="UP001159100"/>
    </source>
</evidence>
<organism evidence="1 2">
    <name type="scientific">Pseudomonas fungipugnans</name>
    <dbReference type="NCBI Taxonomy" id="3024217"/>
    <lineage>
        <taxon>Bacteria</taxon>
        <taxon>Pseudomonadati</taxon>
        <taxon>Pseudomonadota</taxon>
        <taxon>Gammaproteobacteria</taxon>
        <taxon>Pseudomonadales</taxon>
        <taxon>Pseudomonadaceae</taxon>
        <taxon>Pseudomonas</taxon>
    </lineage>
</organism>
<protein>
    <recommendedName>
        <fullName evidence="3">Ig-like domain-containing protein</fullName>
    </recommendedName>
</protein>
<keyword evidence="2" id="KW-1185">Reference proteome</keyword>
<proteinExistence type="predicted"/>
<dbReference type="EMBL" id="JARBWL010000002">
    <property type="protein sequence ID" value="MDI2595505.1"/>
    <property type="molecule type" value="Genomic_DNA"/>
</dbReference>
<gene>
    <name evidence="1" type="ORF">POF45_29380</name>
</gene>
<comment type="caution">
    <text evidence="1">The sequence shown here is derived from an EMBL/GenBank/DDBJ whole genome shotgun (WGS) entry which is preliminary data.</text>
</comment>
<dbReference type="RefSeq" id="WP_282317391.1">
    <property type="nucleotide sequence ID" value="NZ_JARBWL010000002.1"/>
</dbReference>
<evidence type="ECO:0008006" key="3">
    <source>
        <dbReference type="Google" id="ProtNLM"/>
    </source>
</evidence>
<accession>A0ABT6QX73</accession>
<sequence>MSRQKRSIGQDTLLTPKPFTQMMLDDVDGGQEGLLPLSTQGKPLKIEFEPWNNTDPSPQEPESVELFWDGQPVDTKTWTAPIAPDDYYIEVPPSFLTNGRHEVHYLLTMYTGQTEPSDVRVLTVDIDPPRLNANSKLQFDTSVISIDYLIGTGDVAVATVPAYTTAAPGDVVIATWKNLAGGTSDELRTAPLTHLDYMNPIKLTFTGEFIRNMGDGEREVTYRVQDRAFNLSAESTAAQLLVAAIRPERVTPYPWVVEIGGTPQNWGALDPLRAQGGATVRIPAAAVYYQEDGVEVQFGEPGTAFAVTVPVPWQTRDVLITREQLPPYFNKTLPVYYVVHLPDGTSKASDRLTLEINGIASSRFSPPQLGEPHTSPVFKKNIPSTGLPIIQRPWAFISTQCLISITVNGTGTDNQPKTEKVLDKRPVTSGQVTAGVPAAITKAFMESLRNGGQFTVLTQCSYDRGESWFSFTVLRPVLQA</sequence>
<evidence type="ECO:0000313" key="1">
    <source>
        <dbReference type="EMBL" id="MDI2595505.1"/>
    </source>
</evidence>
<dbReference type="Proteomes" id="UP001159100">
    <property type="component" value="Unassembled WGS sequence"/>
</dbReference>
<reference evidence="1 2" key="1">
    <citation type="submission" date="2023-02" db="EMBL/GenBank/DDBJ databases">
        <title>Pseudomonas chrutzelriedensis sp. nov., a potently antifungal strain isolated from moss.</title>
        <authorList>
            <person name="Schnyder A."/>
            <person name="Kalawong R."/>
            <person name="Eberl L."/>
            <person name="Agnoli K."/>
        </authorList>
    </citation>
    <scope>NUCLEOTIDE SEQUENCE [LARGE SCALE GENOMIC DNA]</scope>
    <source>
        <strain evidence="1 2">681</strain>
    </source>
</reference>
<name>A0ABT6QX73_9PSED</name>